<evidence type="ECO:0000259" key="4">
    <source>
        <dbReference type="PROSITE" id="PS50949"/>
    </source>
</evidence>
<evidence type="ECO:0000313" key="5">
    <source>
        <dbReference type="EMBL" id="PCC48598.1"/>
    </source>
</evidence>
<dbReference type="Pfam" id="PF00392">
    <property type="entry name" value="GntR"/>
    <property type="match status" value="1"/>
</dbReference>
<keyword evidence="2" id="KW-0238">DNA-binding</keyword>
<evidence type="ECO:0000256" key="2">
    <source>
        <dbReference type="ARBA" id="ARBA00023125"/>
    </source>
</evidence>
<gene>
    <name evidence="5" type="ORF">CIK62_17785</name>
</gene>
<organism evidence="5 6">
    <name type="scientific">Brevibacterium aurantiacum</name>
    <dbReference type="NCBI Taxonomy" id="273384"/>
    <lineage>
        <taxon>Bacteria</taxon>
        <taxon>Bacillati</taxon>
        <taxon>Actinomycetota</taxon>
        <taxon>Actinomycetes</taxon>
        <taxon>Micrococcales</taxon>
        <taxon>Brevibacteriaceae</taxon>
        <taxon>Brevibacterium</taxon>
    </lineage>
</organism>
<protein>
    <recommendedName>
        <fullName evidence="4">HTH gntR-type domain-containing protein</fullName>
    </recommendedName>
</protein>
<dbReference type="InterPro" id="IPR000524">
    <property type="entry name" value="Tscrpt_reg_HTH_GntR"/>
</dbReference>
<dbReference type="InterPro" id="IPR011711">
    <property type="entry name" value="GntR_C"/>
</dbReference>
<dbReference type="Pfam" id="PF07729">
    <property type="entry name" value="FCD"/>
    <property type="match status" value="1"/>
</dbReference>
<accession>A0A2A3ZAH6</accession>
<dbReference type="SMART" id="SM00895">
    <property type="entry name" value="FCD"/>
    <property type="match status" value="1"/>
</dbReference>
<dbReference type="PROSITE" id="PS50949">
    <property type="entry name" value="HTH_GNTR"/>
    <property type="match status" value="1"/>
</dbReference>
<dbReference type="EMBL" id="NRGO01000030">
    <property type="protein sequence ID" value="PCC48598.1"/>
    <property type="molecule type" value="Genomic_DNA"/>
</dbReference>
<dbReference type="SUPFAM" id="SSF46785">
    <property type="entry name" value="Winged helix' DNA-binding domain"/>
    <property type="match status" value="1"/>
</dbReference>
<sequence length="256" mass="27975">MLPPPDQHPNARVSMTDAVMEHVRSSIVEGSMAPGEWYSVYRLADELAISRSPVRDALLRLEEIGVIRFAKNRGFQLVPTTPEDVAQIFSIRSALEVPAAGRASLSRTPEQADQIAALRTAMDTAAAETDEKVFFERDQDLHAVILTAAGMNRAREMVNKLRVSTRMLGASTSHGLRTLEDISREHEPIITAVLGGDPHAARDAMERHLAATGSLLVQQALNRSGDERDAALLWSQLTDGYFEETSIASAPPNDPI</sequence>
<comment type="caution">
    <text evidence="5">The sequence shown here is derived from an EMBL/GenBank/DDBJ whole genome shotgun (WGS) entry which is preliminary data.</text>
</comment>
<dbReference type="SUPFAM" id="SSF48008">
    <property type="entry name" value="GntR ligand-binding domain-like"/>
    <property type="match status" value="1"/>
</dbReference>
<dbReference type="Gene3D" id="1.20.120.530">
    <property type="entry name" value="GntR ligand-binding domain-like"/>
    <property type="match status" value="1"/>
</dbReference>
<dbReference type="InterPro" id="IPR036388">
    <property type="entry name" value="WH-like_DNA-bd_sf"/>
</dbReference>
<dbReference type="AlphaFoldDB" id="A0A2A3ZAH6"/>
<dbReference type="PANTHER" id="PTHR43537:SF24">
    <property type="entry name" value="GLUCONATE OPERON TRANSCRIPTIONAL REPRESSOR"/>
    <property type="match status" value="1"/>
</dbReference>
<feature type="domain" description="HTH gntR-type" evidence="4">
    <location>
        <begin position="13"/>
        <end position="80"/>
    </location>
</feature>
<dbReference type="Proteomes" id="UP000217720">
    <property type="component" value="Unassembled WGS sequence"/>
</dbReference>
<keyword evidence="3" id="KW-0804">Transcription</keyword>
<dbReference type="Gene3D" id="1.10.10.10">
    <property type="entry name" value="Winged helix-like DNA-binding domain superfamily/Winged helix DNA-binding domain"/>
    <property type="match status" value="1"/>
</dbReference>
<evidence type="ECO:0000256" key="3">
    <source>
        <dbReference type="ARBA" id="ARBA00023163"/>
    </source>
</evidence>
<dbReference type="InterPro" id="IPR036390">
    <property type="entry name" value="WH_DNA-bd_sf"/>
</dbReference>
<dbReference type="GO" id="GO:0003700">
    <property type="term" value="F:DNA-binding transcription factor activity"/>
    <property type="evidence" value="ECO:0007669"/>
    <property type="project" value="InterPro"/>
</dbReference>
<dbReference type="SMART" id="SM00345">
    <property type="entry name" value="HTH_GNTR"/>
    <property type="match status" value="1"/>
</dbReference>
<dbReference type="PANTHER" id="PTHR43537">
    <property type="entry name" value="TRANSCRIPTIONAL REGULATOR, GNTR FAMILY"/>
    <property type="match status" value="1"/>
</dbReference>
<evidence type="ECO:0000313" key="6">
    <source>
        <dbReference type="Proteomes" id="UP000217720"/>
    </source>
</evidence>
<reference evidence="5 6" key="1">
    <citation type="journal article" date="2017" name="Elife">
        <title>Extensive horizontal gene transfer in cheese-associated bacteria.</title>
        <authorList>
            <person name="Bonham K.S."/>
            <person name="Wolfe B.E."/>
            <person name="Dutton R.J."/>
        </authorList>
    </citation>
    <scope>NUCLEOTIDE SEQUENCE [LARGE SCALE GENOMIC DNA]</scope>
    <source>
        <strain evidence="5 6">900_6</strain>
    </source>
</reference>
<proteinExistence type="predicted"/>
<dbReference type="InterPro" id="IPR008920">
    <property type="entry name" value="TF_FadR/GntR_C"/>
</dbReference>
<keyword evidence="1" id="KW-0805">Transcription regulation</keyword>
<name>A0A2A3ZAH6_BREAU</name>
<evidence type="ECO:0000256" key="1">
    <source>
        <dbReference type="ARBA" id="ARBA00023015"/>
    </source>
</evidence>
<dbReference type="GO" id="GO:0003677">
    <property type="term" value="F:DNA binding"/>
    <property type="evidence" value="ECO:0007669"/>
    <property type="project" value="UniProtKB-KW"/>
</dbReference>